<dbReference type="PIR" id="E70334">
    <property type="entry name" value="E70334"/>
</dbReference>
<dbReference type="KEGG" id="aae:aq_384"/>
<dbReference type="InterPro" id="IPR010160">
    <property type="entry name" value="CRISPR-assoc_prot_Cmr5"/>
</dbReference>
<dbReference type="EnsemblBacteria" id="AAC06665">
    <property type="protein sequence ID" value="AAC06665"/>
    <property type="gene ID" value="aq_384"/>
</dbReference>
<dbReference type="GO" id="GO:0051607">
    <property type="term" value="P:defense response to virus"/>
    <property type="evidence" value="ECO:0007669"/>
    <property type="project" value="UniProtKB-KW"/>
</dbReference>
<dbReference type="Gene3D" id="1.10.520.30">
    <property type="entry name" value="AF1862-like domain"/>
    <property type="match status" value="1"/>
</dbReference>
<dbReference type="OrthoDB" id="1716617at2"/>
<proteinExistence type="inferred from homology"/>
<dbReference type="HOGENOM" id="CLU_120836_0_0_0"/>
<evidence type="ECO:0000313" key="6">
    <source>
        <dbReference type="EMBL" id="AAC06665.1"/>
    </source>
</evidence>
<evidence type="ECO:0000256" key="3">
    <source>
        <dbReference type="ARBA" id="ARBA00022490"/>
    </source>
</evidence>
<dbReference type="SUPFAM" id="SSF158568">
    <property type="entry name" value="AF1862-like"/>
    <property type="match status" value="1"/>
</dbReference>
<comment type="similarity">
    <text evidence="2">Belongs to the CRISPR system Cmr5 family.</text>
</comment>
<evidence type="ECO:0000256" key="5">
    <source>
        <dbReference type="ARBA" id="ARBA00030001"/>
    </source>
</evidence>
<dbReference type="Pfam" id="PF09701">
    <property type="entry name" value="Cas_Cmr5"/>
    <property type="match status" value="1"/>
</dbReference>
<accession>O66705</accession>
<name>O66705_AQUAE</name>
<dbReference type="STRING" id="224324.aq_384"/>
<evidence type="ECO:0000256" key="2">
    <source>
        <dbReference type="ARBA" id="ARBA00006161"/>
    </source>
</evidence>
<dbReference type="Proteomes" id="UP000000798">
    <property type="component" value="Chromosome"/>
</dbReference>
<dbReference type="InParanoid" id="O66705"/>
<dbReference type="EMBL" id="AE000657">
    <property type="protein sequence ID" value="AAC06665.1"/>
    <property type="molecule type" value="Genomic_DNA"/>
</dbReference>
<dbReference type="RefSeq" id="WP_010880203.1">
    <property type="nucleotide sequence ID" value="NC_000918.1"/>
</dbReference>
<keyword evidence="3" id="KW-0963">Cytoplasm</keyword>
<dbReference type="eggNOG" id="COG3337">
    <property type="taxonomic scope" value="Bacteria"/>
</dbReference>
<keyword evidence="7" id="KW-1185">Reference proteome</keyword>
<evidence type="ECO:0000256" key="4">
    <source>
        <dbReference type="ARBA" id="ARBA00023118"/>
    </source>
</evidence>
<reference evidence="6 7" key="1">
    <citation type="journal article" date="1998" name="Nature">
        <title>The complete genome of the hyperthermophilic bacterium Aquifex aeolicus.</title>
        <authorList>
            <person name="Deckert G."/>
            <person name="Warren P.V."/>
            <person name="Gaasterland T."/>
            <person name="Young W.G."/>
            <person name="Lenox A.L."/>
            <person name="Graham D.E."/>
            <person name="Overbeek R."/>
            <person name="Snead M.A."/>
            <person name="Keller M."/>
            <person name="Aujay M."/>
            <person name="Huber R."/>
            <person name="Feldman R.A."/>
            <person name="Short J.M."/>
            <person name="Olson G.J."/>
            <person name="Swanson R.V."/>
        </authorList>
    </citation>
    <scope>NUCLEOTIDE SEQUENCE [LARGE SCALE GENOMIC DNA]</scope>
    <source>
        <strain evidence="6 7">VF5</strain>
    </source>
</reference>
<keyword evidence="4" id="KW-0051">Antiviral defense</keyword>
<dbReference type="GO" id="GO:0005737">
    <property type="term" value="C:cytoplasm"/>
    <property type="evidence" value="ECO:0007669"/>
    <property type="project" value="UniProtKB-SubCell"/>
</dbReference>
<dbReference type="CDD" id="cd09654">
    <property type="entry name" value="Cmr5_III-B"/>
    <property type="match status" value="1"/>
</dbReference>
<comment type="subcellular location">
    <subcellularLocation>
        <location evidence="1">Cytoplasm</location>
    </subcellularLocation>
</comment>
<protein>
    <recommendedName>
        <fullName evidence="5">CRISPR type III-B/RAMP module-associated protein Cmr5</fullName>
    </recommendedName>
</protein>
<dbReference type="InterPro" id="IPR023101">
    <property type="entry name" value="AF1862-like_dom_sf"/>
</dbReference>
<dbReference type="NCBIfam" id="TIGR01881">
    <property type="entry name" value="cas_Cmr5"/>
    <property type="match status" value="1"/>
</dbReference>
<evidence type="ECO:0000313" key="7">
    <source>
        <dbReference type="Proteomes" id="UP000000798"/>
    </source>
</evidence>
<dbReference type="AlphaFoldDB" id="O66705"/>
<evidence type="ECO:0000256" key="1">
    <source>
        <dbReference type="ARBA" id="ARBA00004496"/>
    </source>
</evidence>
<sequence length="133" mass="15670">MQTRIQKVVKFAYGCVNEVKGREQIEEKYASYVRKLPSMIIHNGLLPTVAFIRSKAGIDAQNKLSPEKEAWKKIENHIKNYLIKIENVEVPDSLTRLFAEMDFSRYRLYTQKILFFTQWLKRVAEGELKSEEE</sequence>
<gene>
    <name evidence="6" type="ordered locus">aq_384</name>
</gene>
<organism evidence="6 7">
    <name type="scientific">Aquifex aeolicus (strain VF5)</name>
    <dbReference type="NCBI Taxonomy" id="224324"/>
    <lineage>
        <taxon>Bacteria</taxon>
        <taxon>Pseudomonadati</taxon>
        <taxon>Aquificota</taxon>
        <taxon>Aquificia</taxon>
        <taxon>Aquificales</taxon>
        <taxon>Aquificaceae</taxon>
        <taxon>Aquifex</taxon>
    </lineage>
</organism>